<dbReference type="Proteomes" id="UP001397290">
    <property type="component" value="Unassembled WGS sequence"/>
</dbReference>
<dbReference type="PANTHER" id="PTHR44329">
    <property type="entry name" value="SERINE/THREONINE-PROTEIN KINASE TNNI3K-RELATED"/>
    <property type="match status" value="1"/>
</dbReference>
<sequence>MELLQRIKKHTVKLWQWLTDTFPWLASLFPSKSLAPLLDGCAEFPIASFFGSTAIFFRIQPGVVLKAPFIVRQDLKIHPREDVAQAFHAEEHVLKKLGAHPRVTEFLGARHESPSGLLFREAEFGDLQAYLAKNGPSITSELRRKWSLQCAEAVAVLHSHQVLHNDLRPDSFLIYGPDLDVCVCDFGGASCPGLTSLQVPSPGFLNPKLPARPSIDMDIFSLGSVLYTIVAGHWPFKESIDSVSCEETEYTRLVEERFANGEFPAVSGYFCGDIIEQCWNGDFSSAGQVSQALYKVHVPRPHTL</sequence>
<dbReference type="EMBL" id="JAAHCF010000610">
    <property type="protein sequence ID" value="KAK8142787.1"/>
    <property type="molecule type" value="Genomic_DNA"/>
</dbReference>
<dbReference type="InterPro" id="IPR000719">
    <property type="entry name" value="Prot_kinase_dom"/>
</dbReference>
<dbReference type="SUPFAM" id="SSF56112">
    <property type="entry name" value="Protein kinase-like (PK-like)"/>
    <property type="match status" value="1"/>
</dbReference>
<dbReference type="CDD" id="cd00180">
    <property type="entry name" value="PKc"/>
    <property type="match status" value="1"/>
</dbReference>
<dbReference type="GO" id="GO:0004674">
    <property type="term" value="F:protein serine/threonine kinase activity"/>
    <property type="evidence" value="ECO:0007669"/>
    <property type="project" value="TreeGrafter"/>
</dbReference>
<dbReference type="InterPro" id="IPR011009">
    <property type="entry name" value="Kinase-like_dom_sf"/>
</dbReference>
<evidence type="ECO:0000259" key="1">
    <source>
        <dbReference type="PROSITE" id="PS50011"/>
    </source>
</evidence>
<accession>A0AAW0RKR3</accession>
<evidence type="ECO:0000313" key="3">
    <source>
        <dbReference type="Proteomes" id="UP001397290"/>
    </source>
</evidence>
<reference evidence="2 3" key="1">
    <citation type="submission" date="2020-02" db="EMBL/GenBank/DDBJ databases">
        <title>Comparative genomics of the hypocrealean fungal genus Beauvera.</title>
        <authorList>
            <person name="Showalter D.N."/>
            <person name="Bushley K.E."/>
            <person name="Rehner S.A."/>
        </authorList>
    </citation>
    <scope>NUCLEOTIDE SEQUENCE [LARGE SCALE GENOMIC DNA]</scope>
    <source>
        <strain evidence="2 3">ARSEF4384</strain>
    </source>
</reference>
<proteinExistence type="predicted"/>
<comment type="caution">
    <text evidence="2">The sequence shown here is derived from an EMBL/GenBank/DDBJ whole genome shotgun (WGS) entry which is preliminary data.</text>
</comment>
<evidence type="ECO:0000313" key="2">
    <source>
        <dbReference type="EMBL" id="KAK8142787.1"/>
    </source>
</evidence>
<dbReference type="Gene3D" id="1.10.510.10">
    <property type="entry name" value="Transferase(Phosphotransferase) domain 1"/>
    <property type="match status" value="1"/>
</dbReference>
<organism evidence="2 3">
    <name type="scientific">Beauveria asiatica</name>
    <dbReference type="NCBI Taxonomy" id="1069075"/>
    <lineage>
        <taxon>Eukaryota</taxon>
        <taxon>Fungi</taxon>
        <taxon>Dikarya</taxon>
        <taxon>Ascomycota</taxon>
        <taxon>Pezizomycotina</taxon>
        <taxon>Sordariomycetes</taxon>
        <taxon>Hypocreomycetidae</taxon>
        <taxon>Hypocreales</taxon>
        <taxon>Cordycipitaceae</taxon>
        <taxon>Beauveria</taxon>
    </lineage>
</organism>
<dbReference type="GO" id="GO:0005524">
    <property type="term" value="F:ATP binding"/>
    <property type="evidence" value="ECO:0007669"/>
    <property type="project" value="InterPro"/>
</dbReference>
<keyword evidence="3" id="KW-1185">Reference proteome</keyword>
<dbReference type="Pfam" id="PF00069">
    <property type="entry name" value="Pkinase"/>
    <property type="match status" value="1"/>
</dbReference>
<dbReference type="InterPro" id="IPR051681">
    <property type="entry name" value="Ser/Thr_Kinases-Pseudokinases"/>
</dbReference>
<gene>
    <name evidence="2" type="ORF">G3M48_008266</name>
</gene>
<feature type="domain" description="Protein kinase" evidence="1">
    <location>
        <begin position="50"/>
        <end position="304"/>
    </location>
</feature>
<protein>
    <recommendedName>
        <fullName evidence="1">Protein kinase domain-containing protein</fullName>
    </recommendedName>
</protein>
<dbReference type="PROSITE" id="PS50011">
    <property type="entry name" value="PROTEIN_KINASE_DOM"/>
    <property type="match status" value="1"/>
</dbReference>
<dbReference type="AlphaFoldDB" id="A0AAW0RKR3"/>
<name>A0AAW0RKR3_9HYPO</name>